<gene>
    <name evidence="3" type="ORF">MiSe_50780</name>
</gene>
<dbReference type="SUPFAM" id="SSF53756">
    <property type="entry name" value="UDP-Glycosyltransferase/glycogen phosphorylase"/>
    <property type="match status" value="1"/>
</dbReference>
<dbReference type="Pfam" id="PF13579">
    <property type="entry name" value="Glyco_trans_4_4"/>
    <property type="match status" value="1"/>
</dbReference>
<feature type="domain" description="Glycosyltransferase subfamily 4-like N-terminal" evidence="2">
    <location>
        <begin position="15"/>
        <end position="192"/>
    </location>
</feature>
<keyword evidence="3" id="KW-0808">Transferase</keyword>
<dbReference type="InterPro" id="IPR028098">
    <property type="entry name" value="Glyco_trans_4-like_N"/>
</dbReference>
<dbReference type="EMBL" id="BLAY01000086">
    <property type="protein sequence ID" value="GET40269.1"/>
    <property type="molecule type" value="Genomic_DNA"/>
</dbReference>
<protein>
    <submittedName>
        <fullName evidence="3">Group 1 glycosyl transferase</fullName>
    </submittedName>
</protein>
<evidence type="ECO:0000313" key="3">
    <source>
        <dbReference type="EMBL" id="GET40269.1"/>
    </source>
</evidence>
<accession>A0AAV3WJI7</accession>
<dbReference type="Proteomes" id="UP001050975">
    <property type="component" value="Unassembled WGS sequence"/>
</dbReference>
<comment type="caution">
    <text evidence="3">The sequence shown here is derived from an EMBL/GenBank/DDBJ whole genome shotgun (WGS) entry which is preliminary data.</text>
</comment>
<organism evidence="3 4">
    <name type="scientific">Microseira wollei NIES-4236</name>
    <dbReference type="NCBI Taxonomy" id="2530354"/>
    <lineage>
        <taxon>Bacteria</taxon>
        <taxon>Bacillati</taxon>
        <taxon>Cyanobacteriota</taxon>
        <taxon>Cyanophyceae</taxon>
        <taxon>Oscillatoriophycideae</taxon>
        <taxon>Aerosakkonematales</taxon>
        <taxon>Aerosakkonemataceae</taxon>
        <taxon>Microseira</taxon>
    </lineage>
</organism>
<evidence type="ECO:0000259" key="2">
    <source>
        <dbReference type="Pfam" id="PF13579"/>
    </source>
</evidence>
<dbReference type="Pfam" id="PF00534">
    <property type="entry name" value="Glycos_transf_1"/>
    <property type="match status" value="1"/>
</dbReference>
<keyword evidence="4" id="KW-1185">Reference proteome</keyword>
<dbReference type="AlphaFoldDB" id="A0AAV3WJI7"/>
<dbReference type="InterPro" id="IPR001296">
    <property type="entry name" value="Glyco_trans_1"/>
</dbReference>
<feature type="domain" description="Glycosyl transferase family 1" evidence="1">
    <location>
        <begin position="203"/>
        <end position="371"/>
    </location>
</feature>
<dbReference type="PANTHER" id="PTHR12526">
    <property type="entry name" value="GLYCOSYLTRANSFERASE"/>
    <property type="match status" value="1"/>
</dbReference>
<dbReference type="Gene3D" id="3.40.50.2000">
    <property type="entry name" value="Glycogen Phosphorylase B"/>
    <property type="match status" value="2"/>
</dbReference>
<sequence length="405" mass="44176">MKVLHVIFSVSSLRGGPSQAVLSLVKNLIACGVDAEIATTNEAGSTLLDVPLNQKIEYEGVPVWFFEPFSPPNQGVSINSDKAFIFSATLTQWLWQNIRNYDILDNHYLFSYASTCAGAIARWQNVPYTVRTTGQLAPWALAQSRRKKQLYSFLIERHNLNRAAAIHCASSGEAEDARNFGVKAPIITLPLGVEQIQEQPGAKQQLRQNYQIPATTPIVLFLARIHPVKRPELLLKALAQLAQNYNFHLILAGTGETSYLEDLNNLASLLGLKSRISMPGFVTGEAKALLLQGSDIFVLPSVIESFGISIAEAMAAGLPVIVTEDVKISSEILAAQAGLVVPGEVEALAHALAKLLPNPNLRHQMGENGKQLATRCYSWEAIASQLASVYTAIVQEQPLPQFPET</sequence>
<evidence type="ECO:0000313" key="4">
    <source>
        <dbReference type="Proteomes" id="UP001050975"/>
    </source>
</evidence>
<dbReference type="RefSeq" id="WP_226586110.1">
    <property type="nucleotide sequence ID" value="NZ_BLAY01000086.1"/>
</dbReference>
<reference evidence="3" key="1">
    <citation type="submission" date="2019-10" db="EMBL/GenBank/DDBJ databases">
        <title>Draft genome sequece of Microseira wollei NIES-4236.</title>
        <authorList>
            <person name="Yamaguchi H."/>
            <person name="Suzuki S."/>
            <person name="Kawachi M."/>
        </authorList>
    </citation>
    <scope>NUCLEOTIDE SEQUENCE</scope>
    <source>
        <strain evidence="3">NIES-4236</strain>
    </source>
</reference>
<name>A0AAV3WJI7_9CYAN</name>
<evidence type="ECO:0000259" key="1">
    <source>
        <dbReference type="Pfam" id="PF00534"/>
    </source>
</evidence>
<proteinExistence type="predicted"/>
<dbReference type="GO" id="GO:0016757">
    <property type="term" value="F:glycosyltransferase activity"/>
    <property type="evidence" value="ECO:0007669"/>
    <property type="project" value="InterPro"/>
</dbReference>